<dbReference type="WBParaSite" id="Hba_10805">
    <property type="protein sequence ID" value="Hba_10805"/>
    <property type="gene ID" value="Hba_10805"/>
</dbReference>
<reference evidence="2" key="1">
    <citation type="submission" date="2016-11" db="UniProtKB">
        <authorList>
            <consortium name="WormBaseParasite"/>
        </authorList>
    </citation>
    <scope>IDENTIFICATION</scope>
</reference>
<sequence>MLLSKSVMILTFSSTRYIRQIYRDIDAMGQENDAIMMRFCDENCGYLSFAYGYDANCPDLPLLGSISAEQVKDFKQGLSEVLMDEQFPSKFDRLVKIDAKEPDSKEVIVSLPRKRSIFHSYQTLRLQNDSIHVMDEESVRVNPLTGEKVARVSPPPTTSFTAAFSSLSNISQLKQNSSISSLPNMSNTILSFLQHQFNTSLQSMNGQLFATKIKLSEGFDLGTLLRNVKQQDETEETIKDEQQE</sequence>
<keyword evidence="1" id="KW-1185">Reference proteome</keyword>
<dbReference type="Proteomes" id="UP000095283">
    <property type="component" value="Unplaced"/>
</dbReference>
<protein>
    <submittedName>
        <fullName evidence="2">Uncharacterized protein</fullName>
    </submittedName>
</protein>
<accession>A0A1I7X087</accession>
<organism evidence="1 2">
    <name type="scientific">Heterorhabditis bacteriophora</name>
    <name type="common">Entomopathogenic nematode worm</name>
    <dbReference type="NCBI Taxonomy" id="37862"/>
    <lineage>
        <taxon>Eukaryota</taxon>
        <taxon>Metazoa</taxon>
        <taxon>Ecdysozoa</taxon>
        <taxon>Nematoda</taxon>
        <taxon>Chromadorea</taxon>
        <taxon>Rhabditida</taxon>
        <taxon>Rhabditina</taxon>
        <taxon>Rhabditomorpha</taxon>
        <taxon>Strongyloidea</taxon>
        <taxon>Heterorhabditidae</taxon>
        <taxon>Heterorhabditis</taxon>
    </lineage>
</organism>
<proteinExistence type="predicted"/>
<name>A0A1I7X087_HETBA</name>
<dbReference type="AlphaFoldDB" id="A0A1I7X087"/>
<evidence type="ECO:0000313" key="2">
    <source>
        <dbReference type="WBParaSite" id="Hba_10805"/>
    </source>
</evidence>
<evidence type="ECO:0000313" key="1">
    <source>
        <dbReference type="Proteomes" id="UP000095283"/>
    </source>
</evidence>